<feature type="region of interest" description="Disordered" evidence="2">
    <location>
        <begin position="1"/>
        <end position="27"/>
    </location>
</feature>
<dbReference type="InterPro" id="IPR000408">
    <property type="entry name" value="Reg_chr_condens"/>
</dbReference>
<dbReference type="EMBL" id="HBHI01022050">
    <property type="protein sequence ID" value="CAD9687073.1"/>
    <property type="molecule type" value="Transcribed_RNA"/>
</dbReference>
<dbReference type="PANTHER" id="PTHR46207:SF1">
    <property type="entry name" value="PROTEIN RCC2"/>
    <property type="match status" value="1"/>
</dbReference>
<dbReference type="GO" id="GO:0016020">
    <property type="term" value="C:membrane"/>
    <property type="evidence" value="ECO:0007669"/>
    <property type="project" value="TreeGrafter"/>
</dbReference>
<feature type="compositionally biased region" description="Low complexity" evidence="2">
    <location>
        <begin position="618"/>
        <end position="631"/>
    </location>
</feature>
<dbReference type="Gene3D" id="2.130.10.30">
    <property type="entry name" value="Regulator of chromosome condensation 1/beta-lactamase-inhibitor protein II"/>
    <property type="match status" value="2"/>
</dbReference>
<dbReference type="Pfam" id="PF13540">
    <property type="entry name" value="RCC1_2"/>
    <property type="match status" value="1"/>
</dbReference>
<name>A0A7S2S1V5_9STRA</name>
<feature type="repeat" description="RCC1" evidence="1">
    <location>
        <begin position="528"/>
        <end position="581"/>
    </location>
</feature>
<gene>
    <name evidence="3" type="ORF">EANT1437_LOCUS11327</name>
</gene>
<dbReference type="InterPro" id="IPR028641">
    <property type="entry name" value="RCC2"/>
</dbReference>
<accession>A0A7S2S1V5</accession>
<dbReference type="PRINTS" id="PR00633">
    <property type="entry name" value="RCCNDNSATION"/>
</dbReference>
<evidence type="ECO:0000313" key="3">
    <source>
        <dbReference type="EMBL" id="CAD9687073.1"/>
    </source>
</evidence>
<feature type="compositionally biased region" description="Basic residues" evidence="2">
    <location>
        <begin position="1"/>
        <end position="11"/>
    </location>
</feature>
<feature type="region of interest" description="Disordered" evidence="2">
    <location>
        <begin position="58"/>
        <end position="117"/>
    </location>
</feature>
<feature type="repeat" description="RCC1" evidence="1">
    <location>
        <begin position="423"/>
        <end position="479"/>
    </location>
</feature>
<organism evidence="3">
    <name type="scientific">Eucampia antarctica</name>
    <dbReference type="NCBI Taxonomy" id="49252"/>
    <lineage>
        <taxon>Eukaryota</taxon>
        <taxon>Sar</taxon>
        <taxon>Stramenopiles</taxon>
        <taxon>Ochrophyta</taxon>
        <taxon>Bacillariophyta</taxon>
        <taxon>Mediophyceae</taxon>
        <taxon>Biddulphiophycidae</taxon>
        <taxon>Hemiaulales</taxon>
        <taxon>Hemiaulaceae</taxon>
        <taxon>Eucampia</taxon>
    </lineage>
</organism>
<feature type="compositionally biased region" description="Polar residues" evidence="2">
    <location>
        <begin position="61"/>
        <end position="78"/>
    </location>
</feature>
<feature type="region of interest" description="Disordered" evidence="2">
    <location>
        <begin position="618"/>
        <end position="647"/>
    </location>
</feature>
<reference evidence="3" key="1">
    <citation type="submission" date="2021-01" db="EMBL/GenBank/DDBJ databases">
        <authorList>
            <person name="Corre E."/>
            <person name="Pelletier E."/>
            <person name="Niang G."/>
            <person name="Scheremetjew M."/>
            <person name="Finn R."/>
            <person name="Kale V."/>
            <person name="Holt S."/>
            <person name="Cochrane G."/>
            <person name="Meng A."/>
            <person name="Brown T."/>
            <person name="Cohen L."/>
        </authorList>
    </citation>
    <scope>NUCLEOTIDE SEQUENCE</scope>
    <source>
        <strain evidence="3">CCMP1452</strain>
    </source>
</reference>
<feature type="compositionally biased region" description="Basic and acidic residues" evidence="2">
    <location>
        <begin position="91"/>
        <end position="113"/>
    </location>
</feature>
<dbReference type="InterPro" id="IPR009091">
    <property type="entry name" value="RCC1/BLIP-II"/>
</dbReference>
<dbReference type="GO" id="GO:0031267">
    <property type="term" value="F:small GTPase binding"/>
    <property type="evidence" value="ECO:0007669"/>
    <property type="project" value="TreeGrafter"/>
</dbReference>
<dbReference type="Pfam" id="PF00415">
    <property type="entry name" value="RCC1"/>
    <property type="match status" value="3"/>
</dbReference>
<evidence type="ECO:0000256" key="2">
    <source>
        <dbReference type="SAM" id="MobiDB-lite"/>
    </source>
</evidence>
<feature type="repeat" description="RCC1" evidence="1">
    <location>
        <begin position="321"/>
        <end position="417"/>
    </location>
</feature>
<dbReference type="PROSITE" id="PS50012">
    <property type="entry name" value="RCC1_3"/>
    <property type="match status" value="4"/>
</dbReference>
<sequence>MSTSGRKRRSRRGGDPVVAPGGGTQADVNNLSRQLGMRTDAVHAILNCQGAGVEAVRSNRRSGATSSVTNETAATSTAWADFMSEEGFGSNKKEKEEDVGDERNKRSRRESAPKKAITITGARDYTLPIKPRMRLGDRSDDDDGEYVEPGILAQTGSLDSTMPGRSKRPLTLEKVDLQAPTLLMYESIFAKTPVAFIATSSSSCHSICIDTFGMAYAWGRNESGQCGTGAISDCIAYPTRVGESKFVGAAVGKSHSILIEADTGVTYAAGSNKVGQCGVNHKIETILNFRKCFLAGNENQTIIPVQASCGEQFSVLLTDKGHIYSSGSAEYGQLGNGETGEYFVAANKISFANGTKFERRGIFVQTQEEADAAASGTAPSNISTGDDKKMVPLPDSVNIVIASISCGKNHAIAVEAASTSQSPRVFSWGCGDYGCLGHNIQADEYTPRLVTTLSGPMFATNVPTRAAAGGSCSMILTKHGHVYYWGKHRSVGEATMRPNLVEVLANNMHNVTTLSGGFQTVFCSTNNGVTVSWGNGPIGELGYGKDNPKSSSKPKFVEKLDTVLVTDVQCGYGHTLFLLRNKDDEDKKAVENMAKVETDDLVEFIKVLSSSGKTNVNSVVVSTSSSATTGADTKDEKKKPKGRPKKK</sequence>
<proteinExistence type="predicted"/>
<protein>
    <submittedName>
        <fullName evidence="3">Uncharacterized protein</fullName>
    </submittedName>
</protein>
<dbReference type="PANTHER" id="PTHR46207">
    <property type="entry name" value="PROTEIN RCC2"/>
    <property type="match status" value="1"/>
</dbReference>
<feature type="repeat" description="RCC1" evidence="1">
    <location>
        <begin position="213"/>
        <end position="262"/>
    </location>
</feature>
<dbReference type="SUPFAM" id="SSF50985">
    <property type="entry name" value="RCC1/BLIP-II"/>
    <property type="match status" value="1"/>
</dbReference>
<evidence type="ECO:0000256" key="1">
    <source>
        <dbReference type="PROSITE-ProRule" id="PRU00235"/>
    </source>
</evidence>
<dbReference type="AlphaFoldDB" id="A0A7S2S1V5"/>